<dbReference type="Pfam" id="PF13181">
    <property type="entry name" value="TPR_8"/>
    <property type="match status" value="1"/>
</dbReference>
<dbReference type="FunFam" id="3.30.70.270:FF:000001">
    <property type="entry name" value="Diguanylate cyclase domain protein"/>
    <property type="match status" value="1"/>
</dbReference>
<evidence type="ECO:0000259" key="7">
    <source>
        <dbReference type="PROSITE" id="PS50887"/>
    </source>
</evidence>
<sequence>MFKIFSRLATATLIVILGSSIIWAAAPSEIEREFDALEAGQYVTTAEFQRRLQSLYNTIDVADKALLMRWKRLHCWSLEPNDVQTPPKLIAVATNYIAEAEAANDLAAIADFHLCRGYYEQVYGDVDLALQDYNLAIELVTNSEHEQLIADAYSSRGDLYAYQGELALGLGDLLVAQKYYESADITYWIRQNMASIANTYRRIGNFDRALEYYQQLERIFLEEDKVSALLAIREQIALVLEDQGQYQQAYTLYSDALDYYLAQSDDYGVAFSRLNIAGVMLALEKPTQALKHLSLSEAIFDEHPDFGTSALVHLFIGRAHYQLGDNQKALDYFDLAEPSIRKEKNFRYLAWLLQAKAKALSAEKRWQEAYETTEEYQRNHEQLDLMLRKQQTVRMQVEFDVARKEAENERLKADTLIKQKQVESLEERRRWQLIVLFLGGVLLLVALVFLIRQVNSKRQLHRLASTDELTGLPNRRDILQRGKEMIDHARAEHAPFSVLVFDIDYFKRINDTYGHHGGDEVLRLIAPASLSVMRYQDRVGRTGGEEFLALLPGAGLDHAAKVAERLRQKISDIDTSTIAVDMKVSVSIGVAQLTADDSNLSELIQRADNALYRAKENGRDCVEIER</sequence>
<dbReference type="SMART" id="SM00028">
    <property type="entry name" value="TPR"/>
    <property type="match status" value="6"/>
</dbReference>
<dbReference type="NCBIfam" id="TIGR00254">
    <property type="entry name" value="GGDEF"/>
    <property type="match status" value="1"/>
</dbReference>
<dbReference type="PROSITE" id="PS50887">
    <property type="entry name" value="GGDEF"/>
    <property type="match status" value="1"/>
</dbReference>
<dbReference type="InterPro" id="IPR043128">
    <property type="entry name" value="Rev_trsase/Diguanyl_cyclase"/>
</dbReference>
<evidence type="ECO:0000256" key="2">
    <source>
        <dbReference type="ARBA" id="ARBA00012528"/>
    </source>
</evidence>
<dbReference type="SUPFAM" id="SSF55073">
    <property type="entry name" value="Nucleotide cyclase"/>
    <property type="match status" value="1"/>
</dbReference>
<keyword evidence="9" id="KW-1185">Reference proteome</keyword>
<proteinExistence type="predicted"/>
<dbReference type="PANTHER" id="PTHR45138">
    <property type="entry name" value="REGULATORY COMPONENTS OF SENSORY TRANSDUCTION SYSTEM"/>
    <property type="match status" value="1"/>
</dbReference>
<protein>
    <recommendedName>
        <fullName evidence="2">diguanylate cyclase</fullName>
        <ecNumber evidence="2">2.7.7.65</ecNumber>
    </recommendedName>
</protein>
<dbReference type="AlphaFoldDB" id="A0A368NQB9"/>
<feature type="coiled-coil region" evidence="4">
    <location>
        <begin position="394"/>
        <end position="428"/>
    </location>
</feature>
<dbReference type="Proteomes" id="UP000252558">
    <property type="component" value="Unassembled WGS sequence"/>
</dbReference>
<dbReference type="InterPro" id="IPR000160">
    <property type="entry name" value="GGDEF_dom"/>
</dbReference>
<dbReference type="InterPro" id="IPR011990">
    <property type="entry name" value="TPR-like_helical_dom_sf"/>
</dbReference>
<keyword evidence="6" id="KW-0732">Signal</keyword>
<evidence type="ECO:0000256" key="1">
    <source>
        <dbReference type="ARBA" id="ARBA00001946"/>
    </source>
</evidence>
<dbReference type="GO" id="GO:0052621">
    <property type="term" value="F:diguanylate cyclase activity"/>
    <property type="evidence" value="ECO:0007669"/>
    <property type="project" value="UniProtKB-EC"/>
</dbReference>
<dbReference type="SUPFAM" id="SSF48452">
    <property type="entry name" value="TPR-like"/>
    <property type="match status" value="2"/>
</dbReference>
<evidence type="ECO:0000256" key="6">
    <source>
        <dbReference type="SAM" id="SignalP"/>
    </source>
</evidence>
<evidence type="ECO:0000313" key="8">
    <source>
        <dbReference type="EMBL" id="RCU52767.1"/>
    </source>
</evidence>
<comment type="caution">
    <text evidence="8">The sequence shown here is derived from an EMBL/GenBank/DDBJ whole genome shotgun (WGS) entry which is preliminary data.</text>
</comment>
<gene>
    <name evidence="8" type="ORF">DU002_02050</name>
</gene>
<dbReference type="RefSeq" id="WP_114336675.1">
    <property type="nucleotide sequence ID" value="NZ_QPID01000001.1"/>
</dbReference>
<dbReference type="EC" id="2.7.7.65" evidence="2"/>
<dbReference type="InterPro" id="IPR050469">
    <property type="entry name" value="Diguanylate_Cyclase"/>
</dbReference>
<evidence type="ECO:0000256" key="3">
    <source>
        <dbReference type="ARBA" id="ARBA00034247"/>
    </source>
</evidence>
<keyword evidence="5" id="KW-1133">Transmembrane helix</keyword>
<feature type="signal peptide" evidence="6">
    <location>
        <begin position="1"/>
        <end position="24"/>
    </location>
</feature>
<name>A0A368NQB9_9GAMM</name>
<comment type="catalytic activity">
    <reaction evidence="3">
        <text>2 GTP = 3',3'-c-di-GMP + 2 diphosphate</text>
        <dbReference type="Rhea" id="RHEA:24898"/>
        <dbReference type="ChEBI" id="CHEBI:33019"/>
        <dbReference type="ChEBI" id="CHEBI:37565"/>
        <dbReference type="ChEBI" id="CHEBI:58805"/>
        <dbReference type="EC" id="2.7.7.65"/>
    </reaction>
</comment>
<reference evidence="8 9" key="1">
    <citation type="submission" date="2018-07" db="EMBL/GenBank/DDBJ databases">
        <title>Corallincola holothuriorum sp. nov., a new facultative anaerobe isolated from sea cucumber Apostichopus japonicus.</title>
        <authorList>
            <person name="Xia H."/>
        </authorList>
    </citation>
    <scope>NUCLEOTIDE SEQUENCE [LARGE SCALE GENOMIC DNA]</scope>
    <source>
        <strain evidence="8 9">C4</strain>
    </source>
</reference>
<dbReference type="CDD" id="cd01949">
    <property type="entry name" value="GGDEF"/>
    <property type="match status" value="1"/>
</dbReference>
<dbReference type="Gene3D" id="1.25.40.10">
    <property type="entry name" value="Tetratricopeptide repeat domain"/>
    <property type="match status" value="2"/>
</dbReference>
<dbReference type="Pfam" id="PF13424">
    <property type="entry name" value="TPR_12"/>
    <property type="match status" value="1"/>
</dbReference>
<keyword evidence="4" id="KW-0175">Coiled coil</keyword>
<accession>A0A368NQB9</accession>
<feature type="domain" description="GGDEF" evidence="7">
    <location>
        <begin position="494"/>
        <end position="626"/>
    </location>
</feature>
<dbReference type="Gene3D" id="3.30.70.270">
    <property type="match status" value="1"/>
</dbReference>
<keyword evidence="5" id="KW-0812">Transmembrane</keyword>
<dbReference type="OrthoDB" id="6191081at2"/>
<feature type="chain" id="PRO_5016653220" description="diguanylate cyclase" evidence="6">
    <location>
        <begin position="25"/>
        <end position="626"/>
    </location>
</feature>
<dbReference type="InterPro" id="IPR029787">
    <property type="entry name" value="Nucleotide_cyclase"/>
</dbReference>
<dbReference type="PANTHER" id="PTHR45138:SF9">
    <property type="entry name" value="DIGUANYLATE CYCLASE DGCM-RELATED"/>
    <property type="match status" value="1"/>
</dbReference>
<dbReference type="InterPro" id="IPR019734">
    <property type="entry name" value="TPR_rpt"/>
</dbReference>
<comment type="cofactor">
    <cofactor evidence="1">
        <name>Mg(2+)</name>
        <dbReference type="ChEBI" id="CHEBI:18420"/>
    </cofactor>
</comment>
<dbReference type="SMART" id="SM00267">
    <property type="entry name" value="GGDEF"/>
    <property type="match status" value="1"/>
</dbReference>
<dbReference type="EMBL" id="QPID01000001">
    <property type="protein sequence ID" value="RCU52767.1"/>
    <property type="molecule type" value="Genomic_DNA"/>
</dbReference>
<organism evidence="8 9">
    <name type="scientific">Corallincola holothuriorum</name>
    <dbReference type="NCBI Taxonomy" id="2282215"/>
    <lineage>
        <taxon>Bacteria</taxon>
        <taxon>Pseudomonadati</taxon>
        <taxon>Pseudomonadota</taxon>
        <taxon>Gammaproteobacteria</taxon>
        <taxon>Alteromonadales</taxon>
        <taxon>Psychromonadaceae</taxon>
        <taxon>Corallincola</taxon>
    </lineage>
</organism>
<dbReference type="Pfam" id="PF00990">
    <property type="entry name" value="GGDEF"/>
    <property type="match status" value="1"/>
</dbReference>
<evidence type="ECO:0000256" key="4">
    <source>
        <dbReference type="SAM" id="Coils"/>
    </source>
</evidence>
<keyword evidence="5" id="KW-0472">Membrane</keyword>
<feature type="transmembrane region" description="Helical" evidence="5">
    <location>
        <begin position="431"/>
        <end position="451"/>
    </location>
</feature>
<evidence type="ECO:0000256" key="5">
    <source>
        <dbReference type="SAM" id="Phobius"/>
    </source>
</evidence>
<evidence type="ECO:0000313" key="9">
    <source>
        <dbReference type="Proteomes" id="UP000252558"/>
    </source>
</evidence>